<keyword evidence="1" id="KW-0378">Hydrolase</keyword>
<feature type="signal peptide" evidence="2">
    <location>
        <begin position="1"/>
        <end position="16"/>
    </location>
</feature>
<evidence type="ECO:0000313" key="3">
    <source>
        <dbReference type="EMBL" id="KZZ90237.1"/>
    </source>
</evidence>
<dbReference type="PANTHER" id="PTHR45648">
    <property type="entry name" value="GDSL LIPASE/ACYLHYDROLASE FAMILY PROTEIN (AFU_ORTHOLOGUE AFUA_4G14700)"/>
    <property type="match status" value="1"/>
</dbReference>
<dbReference type="OrthoDB" id="1600564at2759"/>
<organism evidence="3 4">
    <name type="scientific">Moelleriella libera RCEF 2490</name>
    <dbReference type="NCBI Taxonomy" id="1081109"/>
    <lineage>
        <taxon>Eukaryota</taxon>
        <taxon>Fungi</taxon>
        <taxon>Dikarya</taxon>
        <taxon>Ascomycota</taxon>
        <taxon>Pezizomycotina</taxon>
        <taxon>Sordariomycetes</taxon>
        <taxon>Hypocreomycetidae</taxon>
        <taxon>Hypocreales</taxon>
        <taxon>Clavicipitaceae</taxon>
        <taxon>Moelleriella</taxon>
    </lineage>
</organism>
<dbReference type="Gene3D" id="3.40.50.1110">
    <property type="entry name" value="SGNH hydrolase"/>
    <property type="match status" value="1"/>
</dbReference>
<feature type="chain" id="PRO_5007894425" evidence="2">
    <location>
        <begin position="17"/>
        <end position="342"/>
    </location>
</feature>
<dbReference type="EMBL" id="AZGY01000022">
    <property type="protein sequence ID" value="KZZ90237.1"/>
    <property type="molecule type" value="Genomic_DNA"/>
</dbReference>
<dbReference type="Pfam" id="PF00657">
    <property type="entry name" value="Lipase_GDSL"/>
    <property type="match status" value="1"/>
</dbReference>
<protein>
    <submittedName>
        <fullName evidence="3">Acetyl esterase</fullName>
    </submittedName>
</protein>
<dbReference type="InterPro" id="IPR051058">
    <property type="entry name" value="GDSL_Est/Lipase"/>
</dbReference>
<dbReference type="GO" id="GO:0016788">
    <property type="term" value="F:hydrolase activity, acting on ester bonds"/>
    <property type="evidence" value="ECO:0007669"/>
    <property type="project" value="InterPro"/>
</dbReference>
<evidence type="ECO:0000256" key="2">
    <source>
        <dbReference type="SAM" id="SignalP"/>
    </source>
</evidence>
<evidence type="ECO:0000313" key="4">
    <source>
        <dbReference type="Proteomes" id="UP000078544"/>
    </source>
</evidence>
<sequence>MRPLTLWALAISAASAASPTGAFKCLVAFGDSYTDEGRGNYFVSHGQAPPVGTTFPVNNTPTNTGGYTWGQFAAVVNNATYFDYAVQGSMCDPKIVPRSFGSAPFPDVLGYQISTYLQEVKNATLYQGCTPANTVNAVWIGTNDLGYGGFMGYAQSNNYNLTTYLACLWSVFDQIYGAGGRRFVLFNMSPLDVAPAYATPGQYGYANTKYFANPMTYNTTDYVERIREYTTSVDTMIESGVPFQLLVRNRWPGSTFSVFNANGLMKDIYNNPGPYLSAPAIVNAPYRNCMTNPCTDSTQNPRSAYLWFDELHPSEQTSFLLAANFNVTAFGAPNKYGTTYTT</sequence>
<name>A0A167XLM3_9HYPO</name>
<dbReference type="InterPro" id="IPR036514">
    <property type="entry name" value="SGNH_hydro_sf"/>
</dbReference>
<keyword evidence="2" id="KW-0732">Signal</keyword>
<dbReference type="AlphaFoldDB" id="A0A167XLM3"/>
<dbReference type="SUPFAM" id="SSF52266">
    <property type="entry name" value="SGNH hydrolase"/>
    <property type="match status" value="1"/>
</dbReference>
<dbReference type="InterPro" id="IPR001087">
    <property type="entry name" value="GDSL"/>
</dbReference>
<evidence type="ECO:0000256" key="1">
    <source>
        <dbReference type="ARBA" id="ARBA00022801"/>
    </source>
</evidence>
<dbReference type="Proteomes" id="UP000078544">
    <property type="component" value="Unassembled WGS sequence"/>
</dbReference>
<proteinExistence type="predicted"/>
<keyword evidence="4" id="KW-1185">Reference proteome</keyword>
<comment type="caution">
    <text evidence="3">The sequence shown here is derived from an EMBL/GenBank/DDBJ whole genome shotgun (WGS) entry which is preliminary data.</text>
</comment>
<gene>
    <name evidence="3" type="ORF">AAL_07338</name>
</gene>
<reference evidence="3 4" key="1">
    <citation type="journal article" date="2016" name="Genome Biol. Evol.">
        <title>Divergent and convergent evolution of fungal pathogenicity.</title>
        <authorList>
            <person name="Shang Y."/>
            <person name="Xiao G."/>
            <person name="Zheng P."/>
            <person name="Cen K."/>
            <person name="Zhan S."/>
            <person name="Wang C."/>
        </authorList>
    </citation>
    <scope>NUCLEOTIDE SEQUENCE [LARGE SCALE GENOMIC DNA]</scope>
    <source>
        <strain evidence="3 4">RCEF 2490</strain>
    </source>
</reference>
<accession>A0A167XLM3</accession>
<dbReference type="PANTHER" id="PTHR45648:SF22">
    <property type="entry name" value="GDSL LIPASE_ACYLHYDROLASE FAMILY PROTEIN (AFU_ORTHOLOGUE AFUA_4G14700)"/>
    <property type="match status" value="1"/>
</dbReference>